<dbReference type="PANTHER" id="PTHR39166:SF1">
    <property type="entry name" value="BLL1166 PROTEIN"/>
    <property type="match status" value="1"/>
</dbReference>
<organism evidence="1 2">
    <name type="scientific">Alteromonas stellipolaris</name>
    <dbReference type="NCBI Taxonomy" id="233316"/>
    <lineage>
        <taxon>Bacteria</taxon>
        <taxon>Pseudomonadati</taxon>
        <taxon>Pseudomonadota</taxon>
        <taxon>Gammaproteobacteria</taxon>
        <taxon>Alteromonadales</taxon>
        <taxon>Alteromonadaceae</taxon>
        <taxon>Alteromonas/Salinimonas group</taxon>
        <taxon>Alteromonas</taxon>
    </lineage>
</organism>
<sequence>MNYESLIKSWLQLDNTRYSALLIASELGLNDWCLSAGFLRNLVWDNLHQKEHPTPLNDIDLVYYNSDNICPETDKEVENNLRNQLSLPWSVKNQARMHIRNQDLPYSSTSDAMSYWPEIETAVGVNMDKARNIKFMAPFGLEHLFNKTITINPKRRKPAVFYNRVRSKNWQAIWPGLRVSA</sequence>
<dbReference type="RefSeq" id="WP_057794154.1">
    <property type="nucleotide sequence ID" value="NZ_CP013926.1"/>
</dbReference>
<name>A0ABM5YH19_9ALTE</name>
<dbReference type="Pfam" id="PF06042">
    <property type="entry name" value="NTP_transf_6"/>
    <property type="match status" value="1"/>
</dbReference>
<protein>
    <submittedName>
        <fullName evidence="1">Nitrate reductase</fullName>
    </submittedName>
</protein>
<evidence type="ECO:0000313" key="2">
    <source>
        <dbReference type="Proteomes" id="UP000056750"/>
    </source>
</evidence>
<accession>A0ABM5YH19</accession>
<evidence type="ECO:0000313" key="1">
    <source>
        <dbReference type="EMBL" id="AMJ73196.1"/>
    </source>
</evidence>
<dbReference type="InterPro" id="IPR009267">
    <property type="entry name" value="NTP_transf_6"/>
</dbReference>
<dbReference type="Proteomes" id="UP000056750">
    <property type="component" value="Chromosome"/>
</dbReference>
<dbReference type="EMBL" id="CP013926">
    <property type="protein sequence ID" value="AMJ73196.1"/>
    <property type="molecule type" value="Genomic_DNA"/>
</dbReference>
<dbReference type="PANTHER" id="PTHR39166">
    <property type="entry name" value="BLL1166 PROTEIN"/>
    <property type="match status" value="1"/>
</dbReference>
<gene>
    <name evidence="1" type="ORF">AVL57_03900</name>
</gene>
<proteinExistence type="predicted"/>
<keyword evidence="2" id="KW-1185">Reference proteome</keyword>
<reference evidence="1 2" key="1">
    <citation type="submission" date="2015-12" db="EMBL/GenBank/DDBJ databases">
        <title>Intraspecies pangenome expansion in the marine bacterium Alteromonas.</title>
        <authorList>
            <person name="Lopez-Perez M."/>
            <person name="Rodriguez-Valera F."/>
        </authorList>
    </citation>
    <scope>NUCLEOTIDE SEQUENCE [LARGE SCALE GENOMIC DNA]</scope>
    <source>
        <strain evidence="1 2">LMG 21861</strain>
    </source>
</reference>